<proteinExistence type="predicted"/>
<accession>A0ACC2LUD2</accession>
<reference evidence="1 2" key="1">
    <citation type="journal article" date="2022" name="Hortic Res">
        <title>A haplotype resolved chromosomal level avocado genome allows analysis of novel avocado genes.</title>
        <authorList>
            <person name="Nath O."/>
            <person name="Fletcher S.J."/>
            <person name="Hayward A."/>
            <person name="Shaw L.M."/>
            <person name="Masouleh A.K."/>
            <person name="Furtado A."/>
            <person name="Henry R.J."/>
            <person name="Mitter N."/>
        </authorList>
    </citation>
    <scope>NUCLEOTIDE SEQUENCE [LARGE SCALE GENOMIC DNA]</scope>
    <source>
        <strain evidence="2">cv. Hass</strain>
    </source>
</reference>
<keyword evidence="2" id="KW-1185">Reference proteome</keyword>
<dbReference type="EMBL" id="CM056811">
    <property type="protein sequence ID" value="KAJ8636644.1"/>
    <property type="molecule type" value="Genomic_DNA"/>
</dbReference>
<protein>
    <submittedName>
        <fullName evidence="1">Uncharacterized protein</fullName>
    </submittedName>
</protein>
<evidence type="ECO:0000313" key="2">
    <source>
        <dbReference type="Proteomes" id="UP001234297"/>
    </source>
</evidence>
<name>A0ACC2LUD2_PERAE</name>
<organism evidence="1 2">
    <name type="scientific">Persea americana</name>
    <name type="common">Avocado</name>
    <dbReference type="NCBI Taxonomy" id="3435"/>
    <lineage>
        <taxon>Eukaryota</taxon>
        <taxon>Viridiplantae</taxon>
        <taxon>Streptophyta</taxon>
        <taxon>Embryophyta</taxon>
        <taxon>Tracheophyta</taxon>
        <taxon>Spermatophyta</taxon>
        <taxon>Magnoliopsida</taxon>
        <taxon>Magnoliidae</taxon>
        <taxon>Laurales</taxon>
        <taxon>Lauraceae</taxon>
        <taxon>Persea</taxon>
    </lineage>
</organism>
<evidence type="ECO:0000313" key="1">
    <source>
        <dbReference type="EMBL" id="KAJ8636644.1"/>
    </source>
</evidence>
<sequence>MSSTVYQGLQSCFETRLVEQRSLCLRLVSPKKQENPTEDPDMESPPRKCSDNHTGPEELGSFSSITSLTNTQQEKSNYIPPLPLRRSSSLLSEKSLELCTENLGCETGSNITENTYFPSPLPSPSASSHQSEVNKSREERRKAKSSMNRRVKCGTFPPPLTSIAGGACIHVKPHREEGRLVLKAITSPSPRAYFQAERSGGRLRLRLLNRSSSLTAHSEADEEEEKEHHEDQDSKEVVEKEEMGDMGYLDRSRNVEVVNEVESCGGEIGIGKIQRPINIRCNEGEHGNKGMLSWEPFWVASS</sequence>
<comment type="caution">
    <text evidence="1">The sequence shown here is derived from an EMBL/GenBank/DDBJ whole genome shotgun (WGS) entry which is preliminary data.</text>
</comment>
<dbReference type="Proteomes" id="UP001234297">
    <property type="component" value="Chromosome 3"/>
</dbReference>
<gene>
    <name evidence="1" type="ORF">MRB53_010911</name>
</gene>